<protein>
    <submittedName>
        <fullName evidence="1">Uncharacterized protein</fullName>
    </submittedName>
</protein>
<sequence length="127" mass="13291">MTACLLGLHLALHEGGHEGEDVVRSTATHAPVARFARSQGAGCSRSYVWPPRRGLSVTACLLGLHLALHEGGHEGEDVVRSTATHAPVTRFARSQGAGCSRSCVWPPGRGLSVTACLLGLHLALHEG</sequence>
<dbReference type="AlphaFoldDB" id="A0A2S9Y1M6"/>
<dbReference type="Proteomes" id="UP000238823">
    <property type="component" value="Unassembled WGS sequence"/>
</dbReference>
<evidence type="ECO:0000313" key="1">
    <source>
        <dbReference type="EMBL" id="PRP99027.1"/>
    </source>
</evidence>
<comment type="caution">
    <text evidence="1">The sequence shown here is derived from an EMBL/GenBank/DDBJ whole genome shotgun (WGS) entry which is preliminary data.</text>
</comment>
<evidence type="ECO:0000313" key="2">
    <source>
        <dbReference type="Proteomes" id="UP000238823"/>
    </source>
</evidence>
<gene>
    <name evidence="1" type="ORF">ENSA7_64110</name>
</gene>
<dbReference type="EMBL" id="PVNL01000122">
    <property type="protein sequence ID" value="PRP99027.1"/>
    <property type="molecule type" value="Genomic_DNA"/>
</dbReference>
<organism evidence="1 2">
    <name type="scientific">Enhygromyxa salina</name>
    <dbReference type="NCBI Taxonomy" id="215803"/>
    <lineage>
        <taxon>Bacteria</taxon>
        <taxon>Pseudomonadati</taxon>
        <taxon>Myxococcota</taxon>
        <taxon>Polyangia</taxon>
        <taxon>Nannocystales</taxon>
        <taxon>Nannocystaceae</taxon>
        <taxon>Enhygromyxa</taxon>
    </lineage>
</organism>
<proteinExistence type="predicted"/>
<reference evidence="1 2" key="1">
    <citation type="submission" date="2018-03" db="EMBL/GenBank/DDBJ databases">
        <title>Draft Genome Sequences of the Obligatory Marine Myxobacteria Enhygromyxa salina SWB007.</title>
        <authorList>
            <person name="Poehlein A."/>
            <person name="Moghaddam J.A."/>
            <person name="Harms H."/>
            <person name="Alanjari M."/>
            <person name="Koenig G.M."/>
            <person name="Daniel R."/>
            <person name="Schaeberle T.F."/>
        </authorList>
    </citation>
    <scope>NUCLEOTIDE SEQUENCE [LARGE SCALE GENOMIC DNA]</scope>
    <source>
        <strain evidence="1 2">SWB007</strain>
    </source>
</reference>
<name>A0A2S9Y1M6_9BACT</name>
<accession>A0A2S9Y1M6</accession>